<dbReference type="GO" id="GO:0016020">
    <property type="term" value="C:membrane"/>
    <property type="evidence" value="ECO:0007669"/>
    <property type="project" value="TreeGrafter"/>
</dbReference>
<dbReference type="InterPro" id="IPR022742">
    <property type="entry name" value="Hydrolase_4"/>
</dbReference>
<evidence type="ECO:0000313" key="3">
    <source>
        <dbReference type="EMBL" id="KIW51269.1"/>
    </source>
</evidence>
<dbReference type="RefSeq" id="XP_013311853.1">
    <property type="nucleotide sequence ID" value="XM_013456399.1"/>
</dbReference>
<dbReference type="PANTHER" id="PTHR12277">
    <property type="entry name" value="ALPHA/BETA HYDROLASE DOMAIN-CONTAINING PROTEIN"/>
    <property type="match status" value="1"/>
</dbReference>
<feature type="domain" description="Serine aminopeptidase S33" evidence="2">
    <location>
        <begin position="96"/>
        <end position="225"/>
    </location>
</feature>
<dbReference type="SUPFAM" id="SSF53474">
    <property type="entry name" value="alpha/beta-Hydrolases"/>
    <property type="match status" value="1"/>
</dbReference>
<dbReference type="EMBL" id="KN847322">
    <property type="protein sequence ID" value="KIW51269.1"/>
    <property type="molecule type" value="Genomic_DNA"/>
</dbReference>
<dbReference type="Pfam" id="PF12146">
    <property type="entry name" value="Hydrolase_4"/>
    <property type="match status" value="1"/>
</dbReference>
<protein>
    <recommendedName>
        <fullName evidence="2">Serine aminopeptidase S33 domain-containing protein</fullName>
    </recommendedName>
</protein>
<dbReference type="GO" id="GO:0008474">
    <property type="term" value="F:palmitoyl-(protein) hydrolase activity"/>
    <property type="evidence" value="ECO:0007669"/>
    <property type="project" value="TreeGrafter"/>
</dbReference>
<dbReference type="Proteomes" id="UP000054342">
    <property type="component" value="Unassembled WGS sequence"/>
</dbReference>
<organism evidence="3 4">
    <name type="scientific">Exophiala xenobiotica</name>
    <dbReference type="NCBI Taxonomy" id="348802"/>
    <lineage>
        <taxon>Eukaryota</taxon>
        <taxon>Fungi</taxon>
        <taxon>Dikarya</taxon>
        <taxon>Ascomycota</taxon>
        <taxon>Pezizomycotina</taxon>
        <taxon>Eurotiomycetes</taxon>
        <taxon>Chaetothyriomycetidae</taxon>
        <taxon>Chaetothyriales</taxon>
        <taxon>Herpotrichiellaceae</taxon>
        <taxon>Exophiala</taxon>
    </lineage>
</organism>
<gene>
    <name evidence="3" type="ORF">PV05_10008</name>
</gene>
<keyword evidence="1" id="KW-1133">Transmembrane helix</keyword>
<sequence>MGFLRTATMGTTFSYLRIPIFASSGLAALGSSLLYFKQNDIIYPANLPAGARTNVPTPDQFNLKSAESIKFPTPDGETLHAYLLRPPTPSLKKNITLVTFHGNAGNVGHRLPIGKVLSESLGCHVFMVEYRGYGLSTGSPDEEGLTIDGQTALDYVRNHEELRKTSIVLYGQSLGGALAVKLLQSNEQAGDIAAVILENTFLSIRKLIPSVMPPAKYIAYLCHQRWNSEESLAKVTDKDIPLLFLSGLKDEIVPPTMMRTLYEACPAKKVWQEFPNGDHNSTVAEPGYFDAIWEFLVEDVLRSSRKADVKRGNTDVDREELWS</sequence>
<proteinExistence type="predicted"/>
<dbReference type="PANTHER" id="PTHR12277:SF81">
    <property type="entry name" value="PROTEIN ABHD13"/>
    <property type="match status" value="1"/>
</dbReference>
<dbReference type="GeneID" id="25331916"/>
<name>A0A0D2ETX4_9EURO</name>
<evidence type="ECO:0000259" key="2">
    <source>
        <dbReference type="Pfam" id="PF12146"/>
    </source>
</evidence>
<keyword evidence="1" id="KW-0472">Membrane</keyword>
<dbReference type="OrthoDB" id="10249433at2759"/>
<keyword evidence="1" id="KW-0812">Transmembrane</keyword>
<dbReference type="Gene3D" id="3.40.50.1820">
    <property type="entry name" value="alpha/beta hydrolase"/>
    <property type="match status" value="1"/>
</dbReference>
<dbReference type="HOGENOM" id="CLU_029375_2_0_1"/>
<evidence type="ECO:0000313" key="4">
    <source>
        <dbReference type="Proteomes" id="UP000054342"/>
    </source>
</evidence>
<accession>A0A0D2ETX4</accession>
<dbReference type="InterPro" id="IPR029058">
    <property type="entry name" value="AB_hydrolase_fold"/>
</dbReference>
<evidence type="ECO:0000256" key="1">
    <source>
        <dbReference type="SAM" id="Phobius"/>
    </source>
</evidence>
<dbReference type="ESTHER" id="9euro-a0a0d2etx4">
    <property type="family name" value="ABHD13-BEM46"/>
</dbReference>
<dbReference type="AlphaFoldDB" id="A0A0D2ETX4"/>
<dbReference type="STRING" id="348802.A0A0D2ETX4"/>
<reference evidence="3 4" key="1">
    <citation type="submission" date="2015-01" db="EMBL/GenBank/DDBJ databases">
        <title>The Genome Sequence of Exophiala xenobiotica CBS118157.</title>
        <authorList>
            <consortium name="The Broad Institute Genomics Platform"/>
            <person name="Cuomo C."/>
            <person name="de Hoog S."/>
            <person name="Gorbushina A."/>
            <person name="Stielow B."/>
            <person name="Teixiera M."/>
            <person name="Abouelleil A."/>
            <person name="Chapman S.B."/>
            <person name="Priest M."/>
            <person name="Young S.K."/>
            <person name="Wortman J."/>
            <person name="Nusbaum C."/>
            <person name="Birren B."/>
        </authorList>
    </citation>
    <scope>NUCLEOTIDE SEQUENCE [LARGE SCALE GENOMIC DNA]</scope>
    <source>
        <strain evidence="3 4">CBS 118157</strain>
    </source>
</reference>
<keyword evidence="4" id="KW-1185">Reference proteome</keyword>
<feature type="transmembrane region" description="Helical" evidence="1">
    <location>
        <begin position="15"/>
        <end position="36"/>
    </location>
</feature>